<dbReference type="EMBL" id="MLJW01003982">
    <property type="protein sequence ID" value="OIQ70881.1"/>
    <property type="molecule type" value="Genomic_DNA"/>
</dbReference>
<accession>A0A1J5PH00</accession>
<dbReference type="AlphaFoldDB" id="A0A1J5PH00"/>
<reference evidence="2" key="1">
    <citation type="submission" date="2016-10" db="EMBL/GenBank/DDBJ databases">
        <title>Sequence of Gallionella enrichment culture.</title>
        <authorList>
            <person name="Poehlein A."/>
            <person name="Muehling M."/>
            <person name="Daniel R."/>
        </authorList>
    </citation>
    <scope>NUCLEOTIDE SEQUENCE</scope>
</reference>
<name>A0A1J5PH00_9ZZZZ</name>
<sequence>MRLDGLAKQQTQDHRREKSDGDIESKALRLFFSGQCQHGSANFLPVNQNHRKNGTRLNGNVKHLGLVIVKAQQGPGQNQMPGT</sequence>
<protein>
    <submittedName>
        <fullName evidence="2">Uncharacterized protein</fullName>
    </submittedName>
</protein>
<evidence type="ECO:0000313" key="2">
    <source>
        <dbReference type="EMBL" id="OIQ70881.1"/>
    </source>
</evidence>
<evidence type="ECO:0000256" key="1">
    <source>
        <dbReference type="SAM" id="MobiDB-lite"/>
    </source>
</evidence>
<gene>
    <name evidence="2" type="ORF">GALL_475050</name>
</gene>
<comment type="caution">
    <text evidence="2">The sequence shown here is derived from an EMBL/GenBank/DDBJ whole genome shotgun (WGS) entry which is preliminary data.</text>
</comment>
<proteinExistence type="predicted"/>
<feature type="region of interest" description="Disordered" evidence="1">
    <location>
        <begin position="1"/>
        <end position="22"/>
    </location>
</feature>
<organism evidence="2">
    <name type="scientific">mine drainage metagenome</name>
    <dbReference type="NCBI Taxonomy" id="410659"/>
    <lineage>
        <taxon>unclassified sequences</taxon>
        <taxon>metagenomes</taxon>
        <taxon>ecological metagenomes</taxon>
    </lineage>
</organism>